<evidence type="ECO:0000256" key="1">
    <source>
        <dbReference type="SAM" id="MobiDB-lite"/>
    </source>
</evidence>
<evidence type="ECO:0008006" key="3">
    <source>
        <dbReference type="Google" id="ProtNLM"/>
    </source>
</evidence>
<proteinExistence type="predicted"/>
<accession>A0A7S2PPJ7</accession>
<reference evidence="2" key="1">
    <citation type="submission" date="2021-01" db="EMBL/GenBank/DDBJ databases">
        <authorList>
            <person name="Corre E."/>
            <person name="Pelletier E."/>
            <person name="Niang G."/>
            <person name="Scheremetjew M."/>
            <person name="Finn R."/>
            <person name="Kale V."/>
            <person name="Holt S."/>
            <person name="Cochrane G."/>
            <person name="Meng A."/>
            <person name="Brown T."/>
            <person name="Cohen L."/>
        </authorList>
    </citation>
    <scope>NUCLEOTIDE SEQUENCE</scope>
    <source>
        <strain evidence="2">RCC3387</strain>
    </source>
</reference>
<name>A0A7S2PPJ7_9DINO</name>
<dbReference type="PANTHER" id="PTHR31723">
    <property type="entry name" value="PATHOGENESIS-RELATED FAMILY PROTEIN"/>
    <property type="match status" value="1"/>
</dbReference>
<feature type="region of interest" description="Disordered" evidence="1">
    <location>
        <begin position="1"/>
        <end position="21"/>
    </location>
</feature>
<dbReference type="InterPro" id="IPR053218">
    <property type="entry name" value="Pathogen-related_defense"/>
</dbReference>
<dbReference type="PANTHER" id="PTHR31723:SF10">
    <property type="entry name" value="PATHOGEN-RELATED PROTEIN"/>
    <property type="match status" value="1"/>
</dbReference>
<evidence type="ECO:0000313" key="2">
    <source>
        <dbReference type="EMBL" id="CAD9611958.1"/>
    </source>
</evidence>
<protein>
    <recommendedName>
        <fullName evidence="3">Pathogen-related protein</fullName>
    </recommendedName>
</protein>
<dbReference type="EMBL" id="HBGW01065161">
    <property type="protein sequence ID" value="CAD9611958.1"/>
    <property type="molecule type" value="Transcribed_RNA"/>
</dbReference>
<gene>
    <name evidence="2" type="ORF">BRAN1462_LOCUS41535</name>
</gene>
<dbReference type="AlphaFoldDB" id="A0A7S2PPJ7"/>
<organism evidence="2">
    <name type="scientific">Zooxanthella nutricula</name>
    <dbReference type="NCBI Taxonomy" id="1333877"/>
    <lineage>
        <taxon>Eukaryota</taxon>
        <taxon>Sar</taxon>
        <taxon>Alveolata</taxon>
        <taxon>Dinophyceae</taxon>
        <taxon>Peridiniales</taxon>
        <taxon>Peridiniales incertae sedis</taxon>
        <taxon>Zooxanthella</taxon>
    </lineage>
</organism>
<sequence length="263" mass="29298">MALFTELSVNDQGPLSEESSGKPFGEIIRDYEALPDVKWRFGKPNYARVNKMYFENRSMVHPEGSLESVVSKLVKNWEVESHHIADPGQWNTMDVGKFQAAVNGGVPGDAQLMADIGPYCLLLGDKLRDGMTFEESNKLFGGVFSEGYAWEVLQVLSGPPDVTFKWRHFGKFTGTYVDKCGNKYYGNGEMLNLIGLCIAKVSEKLIIETLDIYYNPDDLMKPLVEQGKLGEGEVPIRDPDESDARKINGGCCSKQEANNCSMM</sequence>